<dbReference type="EMBL" id="CAJVPZ010022285">
    <property type="protein sequence ID" value="CAG8711053.1"/>
    <property type="molecule type" value="Genomic_DNA"/>
</dbReference>
<protein>
    <submittedName>
        <fullName evidence="1">4603_t:CDS:1</fullName>
    </submittedName>
</protein>
<proteinExistence type="predicted"/>
<keyword evidence="2" id="KW-1185">Reference proteome</keyword>
<feature type="non-terminal residue" evidence="1">
    <location>
        <position position="337"/>
    </location>
</feature>
<dbReference type="Proteomes" id="UP000789396">
    <property type="component" value="Unassembled WGS sequence"/>
</dbReference>
<organism evidence="1 2">
    <name type="scientific">Racocetra fulgida</name>
    <dbReference type="NCBI Taxonomy" id="60492"/>
    <lineage>
        <taxon>Eukaryota</taxon>
        <taxon>Fungi</taxon>
        <taxon>Fungi incertae sedis</taxon>
        <taxon>Mucoromycota</taxon>
        <taxon>Glomeromycotina</taxon>
        <taxon>Glomeromycetes</taxon>
        <taxon>Diversisporales</taxon>
        <taxon>Gigasporaceae</taxon>
        <taxon>Racocetra</taxon>
    </lineage>
</organism>
<reference evidence="1" key="1">
    <citation type="submission" date="2021-06" db="EMBL/GenBank/DDBJ databases">
        <authorList>
            <person name="Kallberg Y."/>
            <person name="Tangrot J."/>
            <person name="Rosling A."/>
        </authorList>
    </citation>
    <scope>NUCLEOTIDE SEQUENCE</scope>
    <source>
        <strain evidence="1">IN212</strain>
    </source>
</reference>
<comment type="caution">
    <text evidence="1">The sequence shown here is derived from an EMBL/GenBank/DDBJ whole genome shotgun (WGS) entry which is preliminary data.</text>
</comment>
<evidence type="ECO:0000313" key="2">
    <source>
        <dbReference type="Proteomes" id="UP000789396"/>
    </source>
</evidence>
<dbReference type="AlphaFoldDB" id="A0A9N9HXF6"/>
<sequence length="337" mass="39350">QKVVGLSVLRTQLRGYSFRELKEIFKENQTFEFGVPANSLTIKKAPDSNERFYLELTQEIWEIKKLSDKGKSKETTVEDEEFSSEDEIEELFEDVSDIRRFGNINELRKEYQISLENEEVSTNNRTLIERGGEQIFDLTKINKSSNEILDKFISLTKRGKDSSWLPVDVGMERIKAYLSLLEEKKLEGEKKLEERQQKVIQQLTKSQEVVQSPPFLFPFFSRSEKGPELSDSELIRALGEWESVNDHQRTFFSVLSSNLIDFCKTFGDRISKSQLKFNQQITNLQTQYIQEKQEYNRLIQAGEQALKRQEGIIVDKEKRILVIEERGERALKIVSNL</sequence>
<accession>A0A9N9HXF6</accession>
<name>A0A9N9HXF6_9GLOM</name>
<gene>
    <name evidence="1" type="ORF">RFULGI_LOCUS10848</name>
</gene>
<evidence type="ECO:0000313" key="1">
    <source>
        <dbReference type="EMBL" id="CAG8711053.1"/>
    </source>
</evidence>